<dbReference type="Pfam" id="PF00014">
    <property type="entry name" value="Kunitz_BPTI"/>
    <property type="match status" value="1"/>
</dbReference>
<dbReference type="GO" id="GO:0004867">
    <property type="term" value="F:serine-type endopeptidase inhibitor activity"/>
    <property type="evidence" value="ECO:0007669"/>
    <property type="project" value="InterPro"/>
</dbReference>
<accession>A0A224YHE8</accession>
<evidence type="ECO:0000313" key="4">
    <source>
        <dbReference type="EMBL" id="MAA13623.1"/>
    </source>
</evidence>
<proteinExistence type="predicted"/>
<dbReference type="SMART" id="SM00131">
    <property type="entry name" value="KU"/>
    <property type="match status" value="1"/>
</dbReference>
<feature type="region of interest" description="Disordered" evidence="1">
    <location>
        <begin position="19"/>
        <end position="51"/>
    </location>
</feature>
<evidence type="ECO:0000256" key="2">
    <source>
        <dbReference type="SAM" id="SignalP"/>
    </source>
</evidence>
<dbReference type="InterPro" id="IPR002223">
    <property type="entry name" value="Kunitz_BPTI"/>
</dbReference>
<keyword evidence="2" id="KW-0732">Signal</keyword>
<feature type="compositionally biased region" description="Basic and acidic residues" evidence="1">
    <location>
        <begin position="27"/>
        <end position="39"/>
    </location>
</feature>
<reference evidence="4" key="1">
    <citation type="journal article" date="2017" name="Parasit. Vectors">
        <title>Sialotranscriptomics of Rhipicephalus zambeziensis reveals intricate expression profiles of secretory proteins and suggests tight temporal transcriptional regulation during blood-feeding.</title>
        <authorList>
            <person name="de Castro M.H."/>
            <person name="de Klerk D."/>
            <person name="Pienaar R."/>
            <person name="Rees D.J.G."/>
            <person name="Mans B.J."/>
        </authorList>
    </citation>
    <scope>NUCLEOTIDE SEQUENCE</scope>
    <source>
        <tissue evidence="4">Salivary glands</tissue>
    </source>
</reference>
<dbReference type="EMBL" id="GFPF01002477">
    <property type="protein sequence ID" value="MAA13623.1"/>
    <property type="molecule type" value="Transcribed_RNA"/>
</dbReference>
<dbReference type="AlphaFoldDB" id="A0A224YHE8"/>
<dbReference type="SUPFAM" id="SSF57362">
    <property type="entry name" value="BPTI-like"/>
    <property type="match status" value="1"/>
</dbReference>
<evidence type="ECO:0000259" key="3">
    <source>
        <dbReference type="SMART" id="SM00131"/>
    </source>
</evidence>
<protein>
    <recommendedName>
        <fullName evidence="3">BPTI/Kunitz inhibitor domain-containing protein</fullName>
    </recommendedName>
</protein>
<feature type="domain" description="BPTI/Kunitz inhibitor" evidence="3">
    <location>
        <begin position="30"/>
        <end position="96"/>
    </location>
</feature>
<name>A0A224YHE8_9ACAR</name>
<feature type="chain" id="PRO_5013098644" description="BPTI/Kunitz inhibitor domain-containing protein" evidence="2">
    <location>
        <begin position="23"/>
        <end position="120"/>
    </location>
</feature>
<dbReference type="InterPro" id="IPR036880">
    <property type="entry name" value="Kunitz_BPTI_sf"/>
</dbReference>
<sequence>MKFLFVFILTLAAILTESRTSAEEDLGERKTCQEPKPEPRNPGGSPANGYTSRLDAIKFGYDPKRNECTFYRWNGNEKLENLNLFTTCATCTRICKGGDPDEDCLNIDARLAARKESSRD</sequence>
<feature type="signal peptide" evidence="2">
    <location>
        <begin position="1"/>
        <end position="22"/>
    </location>
</feature>
<organism evidence="4">
    <name type="scientific">Rhipicephalus zambeziensis</name>
    <dbReference type="NCBI Taxonomy" id="60191"/>
    <lineage>
        <taxon>Eukaryota</taxon>
        <taxon>Metazoa</taxon>
        <taxon>Ecdysozoa</taxon>
        <taxon>Arthropoda</taxon>
        <taxon>Chelicerata</taxon>
        <taxon>Arachnida</taxon>
        <taxon>Acari</taxon>
        <taxon>Parasitiformes</taxon>
        <taxon>Ixodida</taxon>
        <taxon>Ixodoidea</taxon>
        <taxon>Ixodidae</taxon>
        <taxon>Rhipicephalinae</taxon>
        <taxon>Rhipicephalus</taxon>
        <taxon>Rhipicephalus</taxon>
    </lineage>
</organism>
<dbReference type="Gene3D" id="4.10.410.10">
    <property type="entry name" value="Pancreatic trypsin inhibitor Kunitz domain"/>
    <property type="match status" value="1"/>
</dbReference>
<evidence type="ECO:0000256" key="1">
    <source>
        <dbReference type="SAM" id="MobiDB-lite"/>
    </source>
</evidence>